<feature type="domain" description="HTH araC/xylS-type" evidence="4">
    <location>
        <begin position="187"/>
        <end position="284"/>
    </location>
</feature>
<name>A0A3D9R621_9BACL</name>
<dbReference type="InterPro" id="IPR003313">
    <property type="entry name" value="AraC-bd"/>
</dbReference>
<evidence type="ECO:0000256" key="1">
    <source>
        <dbReference type="ARBA" id="ARBA00023015"/>
    </source>
</evidence>
<dbReference type="Pfam" id="PF12833">
    <property type="entry name" value="HTH_18"/>
    <property type="match status" value="1"/>
</dbReference>
<dbReference type="EMBL" id="QTTN01000029">
    <property type="protein sequence ID" value="REE70543.1"/>
    <property type="molecule type" value="Genomic_DNA"/>
</dbReference>
<dbReference type="Pfam" id="PF02311">
    <property type="entry name" value="AraC_binding"/>
    <property type="match status" value="1"/>
</dbReference>
<comment type="caution">
    <text evidence="5">The sequence shown here is derived from an EMBL/GenBank/DDBJ whole genome shotgun (WGS) entry which is preliminary data.</text>
</comment>
<dbReference type="Gene3D" id="2.60.120.10">
    <property type="entry name" value="Jelly Rolls"/>
    <property type="match status" value="1"/>
</dbReference>
<keyword evidence="1" id="KW-0805">Transcription regulation</keyword>
<dbReference type="AlphaFoldDB" id="A0A3D9R621"/>
<evidence type="ECO:0000259" key="4">
    <source>
        <dbReference type="PROSITE" id="PS01124"/>
    </source>
</evidence>
<evidence type="ECO:0000313" key="6">
    <source>
        <dbReference type="Proteomes" id="UP000256304"/>
    </source>
</evidence>
<dbReference type="InterPro" id="IPR011051">
    <property type="entry name" value="RmlC_Cupin_sf"/>
</dbReference>
<sequence>MKLTDHVIAPYIRNAGYAIRQPFLLGERSLLDYIIFYVQEGTFEIQIGSQLHTVREGELCLLQPGDVHTIRGITNTINPYVHLDFFYNPQRESSFVTRPGQVDLSAYPDYMQPRLHASDVCRIPFKLETEHHHTLRDLTLKMIDSWELQTYLGMMEANQLAHEWITIVFKTFMNQERGLRSPRPFLNWITSYFAFHIADPITVEDMARRAGLSVSRFNVLFKQYFDMTPYQYLMKLRIEHAEGLLREGMSMQKVSEYCGFTDVHHLSKTFKKLTGVNPGYYKRHLEAGGGSGHKNKNITEG</sequence>
<keyword evidence="2" id="KW-0238">DNA-binding</keyword>
<dbReference type="InterPro" id="IPR018060">
    <property type="entry name" value="HTH_AraC"/>
</dbReference>
<organism evidence="5 6">
    <name type="scientific">Paenibacillus taihuensis</name>
    <dbReference type="NCBI Taxonomy" id="1156355"/>
    <lineage>
        <taxon>Bacteria</taxon>
        <taxon>Bacillati</taxon>
        <taxon>Bacillota</taxon>
        <taxon>Bacilli</taxon>
        <taxon>Bacillales</taxon>
        <taxon>Paenibacillaceae</taxon>
        <taxon>Paenibacillus</taxon>
    </lineage>
</organism>
<dbReference type="GO" id="GO:0003700">
    <property type="term" value="F:DNA-binding transcription factor activity"/>
    <property type="evidence" value="ECO:0007669"/>
    <property type="project" value="InterPro"/>
</dbReference>
<dbReference type="RefSeq" id="WP_116191060.1">
    <property type="nucleotide sequence ID" value="NZ_QTTN01000029.1"/>
</dbReference>
<dbReference type="SUPFAM" id="SSF46689">
    <property type="entry name" value="Homeodomain-like"/>
    <property type="match status" value="2"/>
</dbReference>
<dbReference type="InterPro" id="IPR014710">
    <property type="entry name" value="RmlC-like_jellyroll"/>
</dbReference>
<dbReference type="InterPro" id="IPR018062">
    <property type="entry name" value="HTH_AraC-typ_CS"/>
</dbReference>
<reference evidence="5 6" key="1">
    <citation type="submission" date="2018-08" db="EMBL/GenBank/DDBJ databases">
        <title>Genomic Encyclopedia of Type Strains, Phase III (KMG-III): the genomes of soil and plant-associated and newly described type strains.</title>
        <authorList>
            <person name="Whitman W."/>
        </authorList>
    </citation>
    <scope>NUCLEOTIDE SEQUENCE [LARGE SCALE GENOMIC DNA]</scope>
    <source>
        <strain evidence="5 6">CGMCC 1.10966</strain>
    </source>
</reference>
<proteinExistence type="predicted"/>
<dbReference type="PROSITE" id="PS00041">
    <property type="entry name" value="HTH_ARAC_FAMILY_1"/>
    <property type="match status" value="1"/>
</dbReference>
<gene>
    <name evidence="5" type="ORF">A8990_12928</name>
</gene>
<dbReference type="PROSITE" id="PS01124">
    <property type="entry name" value="HTH_ARAC_FAMILY_2"/>
    <property type="match status" value="1"/>
</dbReference>
<dbReference type="SUPFAM" id="SSF51182">
    <property type="entry name" value="RmlC-like cupins"/>
    <property type="match status" value="1"/>
</dbReference>
<dbReference type="PANTHER" id="PTHR43280:SF2">
    <property type="entry name" value="HTH-TYPE TRANSCRIPTIONAL REGULATOR EXSA"/>
    <property type="match status" value="1"/>
</dbReference>
<dbReference type="InterPro" id="IPR009057">
    <property type="entry name" value="Homeodomain-like_sf"/>
</dbReference>
<evidence type="ECO:0000313" key="5">
    <source>
        <dbReference type="EMBL" id="REE70543.1"/>
    </source>
</evidence>
<keyword evidence="6" id="KW-1185">Reference proteome</keyword>
<dbReference type="Proteomes" id="UP000256304">
    <property type="component" value="Unassembled WGS sequence"/>
</dbReference>
<dbReference type="PANTHER" id="PTHR43280">
    <property type="entry name" value="ARAC-FAMILY TRANSCRIPTIONAL REGULATOR"/>
    <property type="match status" value="1"/>
</dbReference>
<keyword evidence="3" id="KW-0804">Transcription</keyword>
<dbReference type="OrthoDB" id="249627at2"/>
<accession>A0A3D9R621</accession>
<evidence type="ECO:0000256" key="3">
    <source>
        <dbReference type="ARBA" id="ARBA00023163"/>
    </source>
</evidence>
<protein>
    <submittedName>
        <fullName evidence="5">AraC-like protein</fullName>
    </submittedName>
</protein>
<dbReference type="GO" id="GO:0043565">
    <property type="term" value="F:sequence-specific DNA binding"/>
    <property type="evidence" value="ECO:0007669"/>
    <property type="project" value="InterPro"/>
</dbReference>
<dbReference type="Gene3D" id="1.10.10.60">
    <property type="entry name" value="Homeodomain-like"/>
    <property type="match status" value="2"/>
</dbReference>
<dbReference type="SMART" id="SM00342">
    <property type="entry name" value="HTH_ARAC"/>
    <property type="match status" value="1"/>
</dbReference>
<evidence type="ECO:0000256" key="2">
    <source>
        <dbReference type="ARBA" id="ARBA00023125"/>
    </source>
</evidence>